<dbReference type="EC" id="1.6.5.-" evidence="6"/>
<dbReference type="GO" id="GO:0016655">
    <property type="term" value="F:oxidoreductase activity, acting on NAD(P)H, quinone or similar compound as acceptor"/>
    <property type="evidence" value="ECO:0007669"/>
    <property type="project" value="InterPro"/>
</dbReference>
<feature type="binding site" evidence="6">
    <location>
        <begin position="19"/>
        <end position="21"/>
    </location>
    <ligand>
        <name>FMN</name>
        <dbReference type="ChEBI" id="CHEBI:58210"/>
    </ligand>
</feature>
<evidence type="ECO:0000256" key="2">
    <source>
        <dbReference type="ARBA" id="ARBA00022643"/>
    </source>
</evidence>
<dbReference type="InterPro" id="IPR050104">
    <property type="entry name" value="FMN-dep_NADH:Q_OxRdtase_AzoR1"/>
</dbReference>
<dbReference type="STRING" id="1503.CLPU_15c00630"/>
<evidence type="ECO:0000256" key="5">
    <source>
        <dbReference type="ARBA" id="ARBA00048542"/>
    </source>
</evidence>
<dbReference type="PANTHER" id="PTHR43741:SF7">
    <property type="entry name" value="FMN-DEPENDENT NADH:QUINONE OXIDOREDUCTASE"/>
    <property type="match status" value="1"/>
</dbReference>
<feature type="domain" description="Flavodoxin-like fold" evidence="7">
    <location>
        <begin position="4"/>
        <end position="201"/>
    </location>
</feature>
<comment type="caution">
    <text evidence="8">The sequence shown here is derived from an EMBL/GenBank/DDBJ whole genome shotgun (WGS) entry which is preliminary data.</text>
</comment>
<organism evidence="8 9">
    <name type="scientific">Gottschalkia purinilytica</name>
    <name type="common">Clostridium purinilyticum</name>
    <dbReference type="NCBI Taxonomy" id="1503"/>
    <lineage>
        <taxon>Bacteria</taxon>
        <taxon>Bacillati</taxon>
        <taxon>Bacillota</taxon>
        <taxon>Tissierellia</taxon>
        <taxon>Tissierellales</taxon>
        <taxon>Gottschalkiaceae</taxon>
        <taxon>Gottschalkia</taxon>
    </lineage>
</organism>
<dbReference type="GO" id="GO:0009055">
    <property type="term" value="F:electron transfer activity"/>
    <property type="evidence" value="ECO:0007669"/>
    <property type="project" value="UniProtKB-UniRule"/>
</dbReference>
<comment type="caution">
    <text evidence="6">Lacks conserved residue(s) required for the propagation of feature annotation.</text>
</comment>
<evidence type="ECO:0000256" key="6">
    <source>
        <dbReference type="HAMAP-Rule" id="MF_01216"/>
    </source>
</evidence>
<dbReference type="Proteomes" id="UP000037267">
    <property type="component" value="Unassembled WGS sequence"/>
</dbReference>
<evidence type="ECO:0000256" key="3">
    <source>
        <dbReference type="ARBA" id="ARBA00023002"/>
    </source>
</evidence>
<comment type="catalytic activity">
    <reaction evidence="6">
        <text>2 a quinone + NADH + H(+) = 2 a 1,4-benzosemiquinone + NAD(+)</text>
        <dbReference type="Rhea" id="RHEA:65952"/>
        <dbReference type="ChEBI" id="CHEBI:15378"/>
        <dbReference type="ChEBI" id="CHEBI:57540"/>
        <dbReference type="ChEBI" id="CHEBI:57945"/>
        <dbReference type="ChEBI" id="CHEBI:132124"/>
        <dbReference type="ChEBI" id="CHEBI:134225"/>
    </reaction>
</comment>
<dbReference type="SUPFAM" id="SSF52218">
    <property type="entry name" value="Flavoproteins"/>
    <property type="match status" value="1"/>
</dbReference>
<dbReference type="EC" id="1.7.1.17" evidence="6"/>
<comment type="similarity">
    <text evidence="6">Belongs to the azoreductase type 1 family.</text>
</comment>
<dbReference type="GO" id="GO:0016652">
    <property type="term" value="F:oxidoreductase activity, acting on NAD(P)H as acceptor"/>
    <property type="evidence" value="ECO:0007669"/>
    <property type="project" value="UniProtKB-UniRule"/>
</dbReference>
<evidence type="ECO:0000259" key="7">
    <source>
        <dbReference type="Pfam" id="PF02525"/>
    </source>
</evidence>
<dbReference type="Gene3D" id="3.40.50.360">
    <property type="match status" value="1"/>
</dbReference>
<evidence type="ECO:0000256" key="1">
    <source>
        <dbReference type="ARBA" id="ARBA00022630"/>
    </source>
</evidence>
<dbReference type="AlphaFoldDB" id="A0A0L0W7Q1"/>
<comment type="function">
    <text evidence="6">Also exhibits azoreductase activity. Catalyzes the reductive cleavage of the azo bond in aromatic azo compounds to the corresponding amines.</text>
</comment>
<gene>
    <name evidence="6" type="primary">azoR</name>
    <name evidence="8" type="ORF">CLPU_15c00630</name>
</gene>
<dbReference type="InterPro" id="IPR023048">
    <property type="entry name" value="NADH:quinone_OxRdtase_FMN_depd"/>
</dbReference>
<sequence length="213" mass="24100">MNMSKILYITSNPKSVEQSYSLTVGEAFLEEYKKLNPNDEIINLDLYKTYVPYIDEDVFNAWGKLSQGTDFNSLSEEEKKKVSGIDKLTDQFIDADKYVFVTPLWNFGFPPIMKAYIDTICIAKKTFKYTENGPVGLLHGRKALHIQASGSVFSEGDYSQFEHGNSHMKTILNFVGITDIETILVEGIAQMPDKAEEIKNNSILKAKEVASRF</sequence>
<comment type="cofactor">
    <cofactor evidence="6">
        <name>FMN</name>
        <dbReference type="ChEBI" id="CHEBI:58210"/>
    </cofactor>
    <text evidence="6">Binds 1 FMN per subunit.</text>
</comment>
<reference evidence="9" key="1">
    <citation type="submission" date="2015-07" db="EMBL/GenBank/DDBJ databases">
        <title>Draft genome sequence of the purine-degrading Gottschalkia purinilyticum DSM 1384 (formerly Clostridium purinilyticum).</title>
        <authorList>
            <person name="Poehlein A."/>
            <person name="Schiel-Bengelsdorf B."/>
            <person name="Bengelsdorf F.R."/>
            <person name="Daniel R."/>
            <person name="Duerre P."/>
        </authorList>
    </citation>
    <scope>NUCLEOTIDE SEQUENCE [LARGE SCALE GENOMIC DNA]</scope>
    <source>
        <strain evidence="9">DSM 1384</strain>
    </source>
</reference>
<dbReference type="GO" id="GO:0010181">
    <property type="term" value="F:FMN binding"/>
    <property type="evidence" value="ECO:0007669"/>
    <property type="project" value="UniProtKB-UniRule"/>
</dbReference>
<evidence type="ECO:0000256" key="4">
    <source>
        <dbReference type="ARBA" id="ARBA00023027"/>
    </source>
</evidence>
<proteinExistence type="inferred from homology"/>
<keyword evidence="9" id="KW-1185">Reference proteome</keyword>
<comment type="subunit">
    <text evidence="6">Homodimer.</text>
</comment>
<accession>A0A0L0W7Q1</accession>
<evidence type="ECO:0000313" key="8">
    <source>
        <dbReference type="EMBL" id="KNF07569.1"/>
    </source>
</evidence>
<keyword evidence="3 6" id="KW-0560">Oxidoreductase</keyword>
<dbReference type="EMBL" id="LGSS01000015">
    <property type="protein sequence ID" value="KNF07569.1"/>
    <property type="molecule type" value="Genomic_DNA"/>
</dbReference>
<evidence type="ECO:0000313" key="9">
    <source>
        <dbReference type="Proteomes" id="UP000037267"/>
    </source>
</evidence>
<dbReference type="InterPro" id="IPR003680">
    <property type="entry name" value="Flavodoxin_fold"/>
</dbReference>
<dbReference type="NCBIfam" id="NF010075">
    <property type="entry name" value="PRK13556.1"/>
    <property type="match status" value="1"/>
</dbReference>
<dbReference type="Pfam" id="PF02525">
    <property type="entry name" value="Flavodoxin_2"/>
    <property type="match status" value="1"/>
</dbReference>
<keyword evidence="1 6" id="KW-0285">Flavoprotein</keyword>
<comment type="function">
    <text evidence="6">Quinone reductase that provides resistance to thiol-specific stress caused by electrophilic quinones.</text>
</comment>
<dbReference type="InterPro" id="IPR029039">
    <property type="entry name" value="Flavoprotein-like_sf"/>
</dbReference>
<dbReference type="PANTHER" id="PTHR43741">
    <property type="entry name" value="FMN-DEPENDENT NADH-AZOREDUCTASE 1"/>
    <property type="match status" value="1"/>
</dbReference>
<name>A0A0L0W7Q1_GOTPU</name>
<comment type="catalytic activity">
    <reaction evidence="5">
        <text>N,N-dimethyl-1,4-phenylenediamine + anthranilate + 2 NAD(+) = 2-(4-dimethylaminophenyl)diazenylbenzoate + 2 NADH + 2 H(+)</text>
        <dbReference type="Rhea" id="RHEA:55872"/>
        <dbReference type="ChEBI" id="CHEBI:15378"/>
        <dbReference type="ChEBI" id="CHEBI:15783"/>
        <dbReference type="ChEBI" id="CHEBI:16567"/>
        <dbReference type="ChEBI" id="CHEBI:57540"/>
        <dbReference type="ChEBI" id="CHEBI:57945"/>
        <dbReference type="ChEBI" id="CHEBI:71579"/>
        <dbReference type="EC" id="1.7.1.17"/>
    </reaction>
    <physiologicalReaction direction="right-to-left" evidence="5">
        <dbReference type="Rhea" id="RHEA:55874"/>
    </physiologicalReaction>
</comment>
<keyword evidence="4 6" id="KW-0520">NAD</keyword>
<protein>
    <recommendedName>
        <fullName evidence="6">FMN dependent NADH:quinone oxidoreductase</fullName>
        <ecNumber evidence="6">1.6.5.-</ecNumber>
    </recommendedName>
    <alternativeName>
        <fullName evidence="6">Azo-dye reductase</fullName>
    </alternativeName>
    <alternativeName>
        <fullName evidence="6">FMN-dependent NADH-azo compound oxidoreductase</fullName>
    </alternativeName>
    <alternativeName>
        <fullName evidence="6">FMN-dependent NADH-azoreductase</fullName>
        <ecNumber evidence="6">1.7.1.17</ecNumber>
    </alternativeName>
</protein>
<dbReference type="PATRIC" id="fig|1503.3.peg.606"/>
<dbReference type="HAMAP" id="MF_01216">
    <property type="entry name" value="Azoreductase_type1"/>
    <property type="match status" value="1"/>
</dbReference>
<keyword evidence="2 6" id="KW-0288">FMN</keyword>